<feature type="chain" id="PRO_5002798571" evidence="1">
    <location>
        <begin position="22"/>
        <end position="612"/>
    </location>
</feature>
<keyword evidence="3" id="KW-1185">Reference proteome</keyword>
<dbReference type="HOGENOM" id="CLU_017982_0_0_1"/>
<gene>
    <name evidence="2" type="ORF">TRIADDRAFT_60900</name>
</gene>
<name>B3S9G6_TRIAD</name>
<dbReference type="KEGG" id="tad:TRIADDRAFT_60900"/>
<evidence type="ECO:0000313" key="2">
    <source>
        <dbReference type="EMBL" id="EDV20645.1"/>
    </source>
</evidence>
<organism evidence="2 3">
    <name type="scientific">Trichoplax adhaerens</name>
    <name type="common">Trichoplax reptans</name>
    <dbReference type="NCBI Taxonomy" id="10228"/>
    <lineage>
        <taxon>Eukaryota</taxon>
        <taxon>Metazoa</taxon>
        <taxon>Placozoa</taxon>
        <taxon>Uniplacotomia</taxon>
        <taxon>Trichoplacea</taxon>
        <taxon>Trichoplacidae</taxon>
        <taxon>Trichoplax</taxon>
    </lineage>
</organism>
<protein>
    <submittedName>
        <fullName evidence="2">Uncharacterized protein</fullName>
    </submittedName>
</protein>
<evidence type="ECO:0000256" key="1">
    <source>
        <dbReference type="SAM" id="SignalP"/>
    </source>
</evidence>
<dbReference type="RefSeq" id="XP_002116845.1">
    <property type="nucleotide sequence ID" value="XM_002116809.1"/>
</dbReference>
<dbReference type="Proteomes" id="UP000009022">
    <property type="component" value="Unassembled WGS sequence"/>
</dbReference>
<sequence>MRNTLLFFFFVIFLLIVPSPASNVTKCLQTCHLKVNDDEIAYLRFIKTISDSATRVVYFDILRDRYYNVNATLFAWVRDNVGAPIFSLPIDYIATSFNLPLVFIDYVPIEFNESAQSCYIQSSQFCQKIMIMSALAKMTRLDNRCNGTNCGSLCRRHFHFQNRGDLEDNIYSCCPEDSLAKEVDLLKCLEPDQMKPYIPILSSFTIVLGALISLNVLSAATNQVIKSLGSTMTTRKYDSDNATNDNSDCNTLRKIYILSPLTRQTYVHNYFKYLAEERPHISNLSKDIAAVLPKVEDKVKTILEADKGEIEVYFKVNQDPTVVVAHTEIEIEMNTAPENTDVSVSYSRLKDISLIIDLPEILIAHEEEIKNMLCIIFNTKCVQFGKGIYKIIFHYNKNEGDTILVDLPSCNEHYLYRGCCKDLEQLTNVIEEYLRDRKIYQLKKKLVQVHDRIGNIDEIECDTIPESLFNWIRYCSPVLSCSIWTVIWKIIISSGIYAALILAIPGYSQVDSLAEFNAAISKLPVSLITIIIAVKSIQESTVDEEAARKILLYYLIRYRRGYKFFYEEGQKLGIFRLLMNYIRSLSSFGKFMQHNLQNIRLPNGSRNNNDCS</sequence>
<keyword evidence="1" id="KW-0732">Signal</keyword>
<accession>B3S9G6</accession>
<dbReference type="PhylomeDB" id="B3S9G6"/>
<dbReference type="InParanoid" id="B3S9G6"/>
<dbReference type="GeneID" id="6758058"/>
<reference evidence="2 3" key="1">
    <citation type="journal article" date="2008" name="Nature">
        <title>The Trichoplax genome and the nature of placozoans.</title>
        <authorList>
            <person name="Srivastava M."/>
            <person name="Begovic E."/>
            <person name="Chapman J."/>
            <person name="Putnam N.H."/>
            <person name="Hellsten U."/>
            <person name="Kawashima T."/>
            <person name="Kuo A."/>
            <person name="Mitros T."/>
            <person name="Salamov A."/>
            <person name="Carpenter M.L."/>
            <person name="Signorovitch A.Y."/>
            <person name="Moreno M.A."/>
            <person name="Kamm K."/>
            <person name="Grimwood J."/>
            <person name="Schmutz J."/>
            <person name="Shapiro H."/>
            <person name="Grigoriev I.V."/>
            <person name="Buss L.W."/>
            <person name="Schierwater B."/>
            <person name="Dellaporta S.L."/>
            <person name="Rokhsar D.S."/>
        </authorList>
    </citation>
    <scope>NUCLEOTIDE SEQUENCE [LARGE SCALE GENOMIC DNA]</scope>
    <source>
        <strain evidence="2 3">Grell-BS-1999</strain>
    </source>
</reference>
<feature type="signal peptide" evidence="1">
    <location>
        <begin position="1"/>
        <end position="21"/>
    </location>
</feature>
<proteinExistence type="predicted"/>
<dbReference type="AlphaFoldDB" id="B3S9G6"/>
<evidence type="ECO:0000313" key="3">
    <source>
        <dbReference type="Proteomes" id="UP000009022"/>
    </source>
</evidence>
<dbReference type="EMBL" id="DS985258">
    <property type="protein sequence ID" value="EDV20645.1"/>
    <property type="molecule type" value="Genomic_DNA"/>
</dbReference>
<dbReference type="CTD" id="6758058"/>